<evidence type="ECO:0000256" key="3">
    <source>
        <dbReference type="ARBA" id="ARBA00022741"/>
    </source>
</evidence>
<proteinExistence type="predicted"/>
<evidence type="ECO:0000313" key="5">
    <source>
        <dbReference type="EMBL" id="EQD40498.1"/>
    </source>
</evidence>
<reference evidence="5" key="1">
    <citation type="submission" date="2013-08" db="EMBL/GenBank/DDBJ databases">
        <authorList>
            <person name="Mendez C."/>
            <person name="Richter M."/>
            <person name="Ferrer M."/>
            <person name="Sanchez J."/>
        </authorList>
    </citation>
    <scope>NUCLEOTIDE SEQUENCE</scope>
</reference>
<sequence>AKTPLSLSEDPHRLGRPQGFVSPVHRYTRSAGAGFTVAYLGAIELMPGLPTRPAAEQLDVDADGRIVGLT</sequence>
<dbReference type="GO" id="GO:0006730">
    <property type="term" value="P:one-carbon metabolic process"/>
    <property type="evidence" value="ECO:0007669"/>
    <property type="project" value="UniProtKB-KW"/>
</dbReference>
<comment type="caution">
    <text evidence="5">The sequence shown here is derived from an EMBL/GenBank/DDBJ whole genome shotgun (WGS) entry which is preliminary data.</text>
</comment>
<dbReference type="GO" id="GO:0004329">
    <property type="term" value="F:formate-tetrahydrofolate ligase activity"/>
    <property type="evidence" value="ECO:0007669"/>
    <property type="project" value="UniProtKB-EC"/>
</dbReference>
<gene>
    <name evidence="5" type="ORF">B1B_14899</name>
</gene>
<keyword evidence="1" id="KW-0554">One-carbon metabolism</keyword>
<keyword evidence="3" id="KW-0547">Nucleotide-binding</keyword>
<evidence type="ECO:0000256" key="1">
    <source>
        <dbReference type="ARBA" id="ARBA00022563"/>
    </source>
</evidence>
<accession>T0Z632</accession>
<dbReference type="Gene3D" id="3.10.410.10">
    <property type="entry name" value="Formyltetrahydrofolate synthetase, domain 3"/>
    <property type="match status" value="1"/>
</dbReference>
<feature type="non-terminal residue" evidence="5">
    <location>
        <position position="1"/>
    </location>
</feature>
<dbReference type="AlphaFoldDB" id="T0Z632"/>
<name>T0Z632_9ZZZZ</name>
<dbReference type="EC" id="6.3.4.3" evidence="5"/>
<dbReference type="InterPro" id="IPR000559">
    <property type="entry name" value="Formate_THF_ligase"/>
</dbReference>
<protein>
    <submittedName>
        <fullName evidence="5">Formate-tetrahydrofolate ligase, FTHFS domain protein</fullName>
        <ecNumber evidence="5">6.3.4.3</ecNumber>
    </submittedName>
</protein>
<reference evidence="5" key="2">
    <citation type="journal article" date="2014" name="ISME J.">
        <title>Microbial stratification in low pH oxic and suboxic macroscopic growths along an acid mine drainage.</title>
        <authorList>
            <person name="Mendez-Garcia C."/>
            <person name="Mesa V."/>
            <person name="Sprenger R.R."/>
            <person name="Richter M."/>
            <person name="Diez M.S."/>
            <person name="Solano J."/>
            <person name="Bargiela R."/>
            <person name="Golyshina O.V."/>
            <person name="Manteca A."/>
            <person name="Ramos J.L."/>
            <person name="Gallego J.R."/>
            <person name="Llorente I."/>
            <person name="Martins Dos Santos V.A."/>
            <person name="Jensen O.N."/>
            <person name="Pelaez A.I."/>
            <person name="Sanchez J."/>
            <person name="Ferrer M."/>
        </authorList>
    </citation>
    <scope>NUCLEOTIDE SEQUENCE</scope>
</reference>
<keyword evidence="4" id="KW-0067">ATP-binding</keyword>
<dbReference type="EMBL" id="AUZY01009901">
    <property type="protein sequence ID" value="EQD40498.1"/>
    <property type="molecule type" value="Genomic_DNA"/>
</dbReference>
<evidence type="ECO:0000256" key="4">
    <source>
        <dbReference type="ARBA" id="ARBA00022840"/>
    </source>
</evidence>
<keyword evidence="2 5" id="KW-0436">Ligase</keyword>
<dbReference type="GO" id="GO:0005524">
    <property type="term" value="F:ATP binding"/>
    <property type="evidence" value="ECO:0007669"/>
    <property type="project" value="UniProtKB-KW"/>
</dbReference>
<dbReference type="InterPro" id="IPR027417">
    <property type="entry name" value="P-loop_NTPase"/>
</dbReference>
<dbReference type="Pfam" id="PF01268">
    <property type="entry name" value="FTHFS"/>
    <property type="match status" value="1"/>
</dbReference>
<evidence type="ECO:0000256" key="2">
    <source>
        <dbReference type="ARBA" id="ARBA00022598"/>
    </source>
</evidence>
<organism evidence="5">
    <name type="scientific">mine drainage metagenome</name>
    <dbReference type="NCBI Taxonomy" id="410659"/>
    <lineage>
        <taxon>unclassified sequences</taxon>
        <taxon>metagenomes</taxon>
        <taxon>ecological metagenomes</taxon>
    </lineage>
</organism>
<dbReference type="SUPFAM" id="SSF52540">
    <property type="entry name" value="P-loop containing nucleoside triphosphate hydrolases"/>
    <property type="match status" value="1"/>
</dbReference>